<dbReference type="Proteomes" id="UP000199225">
    <property type="component" value="Unassembled WGS sequence"/>
</dbReference>
<dbReference type="InterPro" id="IPR011856">
    <property type="entry name" value="tRNA_endonuc-like_dom_sf"/>
</dbReference>
<evidence type="ECO:0000259" key="4">
    <source>
        <dbReference type="SMART" id="SM00990"/>
    </source>
</evidence>
<dbReference type="InterPro" id="IPR014883">
    <property type="entry name" value="VRR_NUC"/>
</dbReference>
<dbReference type="AlphaFoldDB" id="A0A1G8WG55"/>
<keyword evidence="6" id="KW-1185">Reference proteome</keyword>
<keyword evidence="3" id="KW-0378">Hydrolase</keyword>
<evidence type="ECO:0000256" key="3">
    <source>
        <dbReference type="ARBA" id="ARBA00022801"/>
    </source>
</evidence>
<proteinExistence type="predicted"/>
<dbReference type="OrthoDB" id="6706702at2"/>
<gene>
    <name evidence="5" type="ORF">SAMN04490247_3147</name>
</gene>
<dbReference type="Gene3D" id="3.40.1350.10">
    <property type="match status" value="1"/>
</dbReference>
<dbReference type="GO" id="GO:0003676">
    <property type="term" value="F:nucleic acid binding"/>
    <property type="evidence" value="ECO:0007669"/>
    <property type="project" value="InterPro"/>
</dbReference>
<evidence type="ECO:0000313" key="5">
    <source>
        <dbReference type="EMBL" id="SDJ76520.1"/>
    </source>
</evidence>
<keyword evidence="2" id="KW-0540">Nuclease</keyword>
<evidence type="ECO:0000256" key="1">
    <source>
        <dbReference type="ARBA" id="ARBA00001946"/>
    </source>
</evidence>
<dbReference type="STRING" id="86666.SAMN04490247_3147"/>
<reference evidence="6" key="1">
    <citation type="submission" date="2016-10" db="EMBL/GenBank/DDBJ databases">
        <authorList>
            <person name="Varghese N."/>
            <person name="Submissions S."/>
        </authorList>
    </citation>
    <scope>NUCLEOTIDE SEQUENCE [LARGE SCALE GENOMIC DNA]</scope>
    <source>
        <strain evidence="6">DSM 4771</strain>
    </source>
</reference>
<accession>A0A1G8WG55</accession>
<dbReference type="SMART" id="SM00990">
    <property type="entry name" value="VRR_NUC"/>
    <property type="match status" value="1"/>
</dbReference>
<evidence type="ECO:0000256" key="2">
    <source>
        <dbReference type="ARBA" id="ARBA00022722"/>
    </source>
</evidence>
<dbReference type="GO" id="GO:0016788">
    <property type="term" value="F:hydrolase activity, acting on ester bonds"/>
    <property type="evidence" value="ECO:0007669"/>
    <property type="project" value="InterPro"/>
</dbReference>
<protein>
    <submittedName>
        <fullName evidence="5">VRR-NUC domain-containing protein</fullName>
    </submittedName>
</protein>
<dbReference type="RefSeq" id="WP_093194796.1">
    <property type="nucleotide sequence ID" value="NZ_FNEV01000015.1"/>
</dbReference>
<feature type="domain" description="VRR-NUC" evidence="4">
    <location>
        <begin position="1"/>
        <end position="81"/>
    </location>
</feature>
<comment type="cofactor">
    <cofactor evidence="1">
        <name>Mg(2+)</name>
        <dbReference type="ChEBI" id="CHEBI:18420"/>
    </cofactor>
</comment>
<dbReference type="EMBL" id="FNEV01000015">
    <property type="protein sequence ID" value="SDJ76520.1"/>
    <property type="molecule type" value="Genomic_DNA"/>
</dbReference>
<organism evidence="5 6">
    <name type="scientific">Salimicrobium halophilum</name>
    <dbReference type="NCBI Taxonomy" id="86666"/>
    <lineage>
        <taxon>Bacteria</taxon>
        <taxon>Bacillati</taxon>
        <taxon>Bacillota</taxon>
        <taxon>Bacilli</taxon>
        <taxon>Bacillales</taxon>
        <taxon>Bacillaceae</taxon>
        <taxon>Salimicrobium</taxon>
    </lineage>
</organism>
<evidence type="ECO:0000313" key="6">
    <source>
        <dbReference type="Proteomes" id="UP000199225"/>
    </source>
</evidence>
<dbReference type="GO" id="GO:0004518">
    <property type="term" value="F:nuclease activity"/>
    <property type="evidence" value="ECO:0007669"/>
    <property type="project" value="UniProtKB-KW"/>
</dbReference>
<sequence>MRERDVEKHLKTNIEKRNGWCVKFESPGLSGVPDRICMLPGGRLYFVEVKRPGQKLRKLQEKRKKQFENLGQHVYAVSSKEEVDEFMRRVIDDE</sequence>
<name>A0A1G8WG55_9BACI</name>